<dbReference type="AlphaFoldDB" id="A0A098G5N5"/>
<name>A0A098G5N5_9GAMM</name>
<protein>
    <submittedName>
        <fullName evidence="2">Putative Pyridine nucleotide-disulphide oxidoreductase, NAD-binding region</fullName>
    </submittedName>
</protein>
<accession>A0A098G5N5</accession>
<evidence type="ECO:0000259" key="1">
    <source>
        <dbReference type="Pfam" id="PF00070"/>
    </source>
</evidence>
<proteinExistence type="predicted"/>
<organism evidence="2 3">
    <name type="scientific">Legionella fallonii LLAP-10</name>
    <dbReference type="NCBI Taxonomy" id="1212491"/>
    <lineage>
        <taxon>Bacteria</taxon>
        <taxon>Pseudomonadati</taxon>
        <taxon>Pseudomonadota</taxon>
        <taxon>Gammaproteobacteria</taxon>
        <taxon>Legionellales</taxon>
        <taxon>Legionellaceae</taxon>
        <taxon>Legionella</taxon>
    </lineage>
</organism>
<dbReference type="RefSeq" id="WP_407927614.1">
    <property type="nucleotide sequence ID" value="NZ_LN614827.1"/>
</dbReference>
<dbReference type="SUPFAM" id="SSF51905">
    <property type="entry name" value="FAD/NAD(P)-binding domain"/>
    <property type="match status" value="1"/>
</dbReference>
<evidence type="ECO:0000313" key="2">
    <source>
        <dbReference type="EMBL" id="CEG57289.1"/>
    </source>
</evidence>
<reference evidence="3" key="1">
    <citation type="submission" date="2014-09" db="EMBL/GenBank/DDBJ databases">
        <authorList>
            <person name="Gomez-Valero L."/>
        </authorList>
    </citation>
    <scope>NUCLEOTIDE SEQUENCE [LARGE SCALE GENOMIC DNA]</scope>
    <source>
        <strain evidence="3">ATCC700992</strain>
    </source>
</reference>
<keyword evidence="3" id="KW-1185">Reference proteome</keyword>
<evidence type="ECO:0000313" key="3">
    <source>
        <dbReference type="Proteomes" id="UP000032430"/>
    </source>
</evidence>
<dbReference type="KEGG" id="lfa:LFA_1895"/>
<dbReference type="Proteomes" id="UP000032430">
    <property type="component" value="Chromosome I"/>
</dbReference>
<sequence>MPQVVIIGAGLIGLDLAHQLVKAGVKSSILLFLTLVPMNIRDLVISRLEFFFSCINN</sequence>
<dbReference type="Pfam" id="PF00070">
    <property type="entry name" value="Pyr_redox"/>
    <property type="match status" value="1"/>
</dbReference>
<gene>
    <name evidence="2" type="ORF">LFA_1895</name>
</gene>
<dbReference type="HOGENOM" id="CLU_2991147_0_0_6"/>
<dbReference type="EMBL" id="LN614827">
    <property type="protein sequence ID" value="CEG57289.1"/>
    <property type="molecule type" value="Genomic_DNA"/>
</dbReference>
<dbReference type="InterPro" id="IPR039648">
    <property type="entry name" value="DHPH_N"/>
</dbReference>
<dbReference type="Gene3D" id="3.50.50.60">
    <property type="entry name" value="FAD/NAD(P)-binding domain"/>
    <property type="match status" value="1"/>
</dbReference>
<dbReference type="InterPro" id="IPR036188">
    <property type="entry name" value="FAD/NAD-bd_sf"/>
</dbReference>
<feature type="domain" description="Pyridine nucleotide-disulphide oxidoreductase N-terminal" evidence="1">
    <location>
        <begin position="4"/>
        <end position="30"/>
    </location>
</feature>